<sequence>MATTVSRYNAGGFLRLVTPLHLEDDRCGLRIIDPAFIGVADDLDAIVIAFRGTEETSIQNWIEDLFWKQLNFDYPGCEDGKVTSVNVR</sequence>
<evidence type="ECO:0000313" key="2">
    <source>
        <dbReference type="Proteomes" id="UP001056120"/>
    </source>
</evidence>
<proteinExistence type="predicted"/>
<name>A0ACB9IGV1_9ASTR</name>
<dbReference type="EMBL" id="CM042025">
    <property type="protein sequence ID" value="KAI3807488.1"/>
    <property type="molecule type" value="Genomic_DNA"/>
</dbReference>
<accession>A0ACB9IGV1</accession>
<comment type="caution">
    <text evidence="1">The sequence shown here is derived from an EMBL/GenBank/DDBJ whole genome shotgun (WGS) entry which is preliminary data.</text>
</comment>
<keyword evidence="2" id="KW-1185">Reference proteome</keyword>
<reference evidence="2" key="1">
    <citation type="journal article" date="2022" name="Mol. Ecol. Resour.">
        <title>The genomes of chicory, endive, great burdock and yacon provide insights into Asteraceae palaeo-polyploidization history and plant inulin production.</title>
        <authorList>
            <person name="Fan W."/>
            <person name="Wang S."/>
            <person name="Wang H."/>
            <person name="Wang A."/>
            <person name="Jiang F."/>
            <person name="Liu H."/>
            <person name="Zhao H."/>
            <person name="Xu D."/>
            <person name="Zhang Y."/>
        </authorList>
    </citation>
    <scope>NUCLEOTIDE SEQUENCE [LARGE SCALE GENOMIC DNA]</scope>
    <source>
        <strain evidence="2">cv. Yunnan</strain>
    </source>
</reference>
<protein>
    <submittedName>
        <fullName evidence="1">Uncharacterized protein</fullName>
    </submittedName>
</protein>
<reference evidence="1 2" key="2">
    <citation type="journal article" date="2022" name="Mol. Ecol. Resour.">
        <title>The genomes of chicory, endive, great burdock and yacon provide insights into Asteraceae paleo-polyploidization history and plant inulin production.</title>
        <authorList>
            <person name="Fan W."/>
            <person name="Wang S."/>
            <person name="Wang H."/>
            <person name="Wang A."/>
            <person name="Jiang F."/>
            <person name="Liu H."/>
            <person name="Zhao H."/>
            <person name="Xu D."/>
            <person name="Zhang Y."/>
        </authorList>
    </citation>
    <scope>NUCLEOTIDE SEQUENCE [LARGE SCALE GENOMIC DNA]</scope>
    <source>
        <strain evidence="2">cv. Yunnan</strain>
        <tissue evidence="1">Leaves</tissue>
    </source>
</reference>
<evidence type="ECO:0000313" key="1">
    <source>
        <dbReference type="EMBL" id="KAI3807488.1"/>
    </source>
</evidence>
<gene>
    <name evidence="1" type="ORF">L1987_23418</name>
</gene>
<organism evidence="1 2">
    <name type="scientific">Smallanthus sonchifolius</name>
    <dbReference type="NCBI Taxonomy" id="185202"/>
    <lineage>
        <taxon>Eukaryota</taxon>
        <taxon>Viridiplantae</taxon>
        <taxon>Streptophyta</taxon>
        <taxon>Embryophyta</taxon>
        <taxon>Tracheophyta</taxon>
        <taxon>Spermatophyta</taxon>
        <taxon>Magnoliopsida</taxon>
        <taxon>eudicotyledons</taxon>
        <taxon>Gunneridae</taxon>
        <taxon>Pentapetalae</taxon>
        <taxon>asterids</taxon>
        <taxon>campanulids</taxon>
        <taxon>Asterales</taxon>
        <taxon>Asteraceae</taxon>
        <taxon>Asteroideae</taxon>
        <taxon>Heliantheae alliance</taxon>
        <taxon>Millerieae</taxon>
        <taxon>Smallanthus</taxon>
    </lineage>
</organism>
<dbReference type="Proteomes" id="UP001056120">
    <property type="component" value="Linkage Group LG08"/>
</dbReference>